<keyword evidence="3" id="KW-1185">Reference proteome</keyword>
<feature type="region of interest" description="Disordered" evidence="1">
    <location>
        <begin position="25"/>
        <end position="48"/>
    </location>
</feature>
<feature type="compositionally biased region" description="Polar residues" evidence="1">
    <location>
        <begin position="25"/>
        <end position="37"/>
    </location>
</feature>
<protein>
    <submittedName>
        <fullName evidence="2">Uncharacterized protein</fullName>
    </submittedName>
</protein>
<dbReference type="EMBL" id="VSRR010001492">
    <property type="protein sequence ID" value="MPC25663.1"/>
    <property type="molecule type" value="Genomic_DNA"/>
</dbReference>
<evidence type="ECO:0000256" key="1">
    <source>
        <dbReference type="SAM" id="MobiDB-lite"/>
    </source>
</evidence>
<reference evidence="2 3" key="1">
    <citation type="submission" date="2019-05" db="EMBL/GenBank/DDBJ databases">
        <title>Another draft genome of Portunus trituberculatus and its Hox gene families provides insights of decapod evolution.</title>
        <authorList>
            <person name="Jeong J.-H."/>
            <person name="Song I."/>
            <person name="Kim S."/>
            <person name="Choi T."/>
            <person name="Kim D."/>
            <person name="Ryu S."/>
            <person name="Kim W."/>
        </authorList>
    </citation>
    <scope>NUCLEOTIDE SEQUENCE [LARGE SCALE GENOMIC DNA]</scope>
    <source>
        <tissue evidence="2">Muscle</tissue>
    </source>
</reference>
<name>A0A5B7DXI2_PORTR</name>
<organism evidence="2 3">
    <name type="scientific">Portunus trituberculatus</name>
    <name type="common">Swimming crab</name>
    <name type="synonym">Neptunus trituberculatus</name>
    <dbReference type="NCBI Taxonomy" id="210409"/>
    <lineage>
        <taxon>Eukaryota</taxon>
        <taxon>Metazoa</taxon>
        <taxon>Ecdysozoa</taxon>
        <taxon>Arthropoda</taxon>
        <taxon>Crustacea</taxon>
        <taxon>Multicrustacea</taxon>
        <taxon>Malacostraca</taxon>
        <taxon>Eumalacostraca</taxon>
        <taxon>Eucarida</taxon>
        <taxon>Decapoda</taxon>
        <taxon>Pleocyemata</taxon>
        <taxon>Brachyura</taxon>
        <taxon>Eubrachyura</taxon>
        <taxon>Portunoidea</taxon>
        <taxon>Portunidae</taxon>
        <taxon>Portuninae</taxon>
        <taxon>Portunus</taxon>
    </lineage>
</organism>
<dbReference type="AlphaFoldDB" id="A0A5B7DXI2"/>
<dbReference type="Proteomes" id="UP000324222">
    <property type="component" value="Unassembled WGS sequence"/>
</dbReference>
<sequence>MVGRRRRRRGAASLMAWLRPPRLTASSRTLRPVTTRSPDSHVSPRSASARLLLSDSGWRR</sequence>
<comment type="caution">
    <text evidence="2">The sequence shown here is derived from an EMBL/GenBank/DDBJ whole genome shotgun (WGS) entry which is preliminary data.</text>
</comment>
<gene>
    <name evidence="2" type="ORF">E2C01_018785</name>
</gene>
<proteinExistence type="predicted"/>
<evidence type="ECO:0000313" key="2">
    <source>
        <dbReference type="EMBL" id="MPC25663.1"/>
    </source>
</evidence>
<accession>A0A5B7DXI2</accession>
<evidence type="ECO:0000313" key="3">
    <source>
        <dbReference type="Proteomes" id="UP000324222"/>
    </source>
</evidence>